<evidence type="ECO:0000256" key="2">
    <source>
        <dbReference type="SAM" id="Phobius"/>
    </source>
</evidence>
<dbReference type="Proteomes" id="UP001159364">
    <property type="component" value="Linkage Group LG07"/>
</dbReference>
<feature type="transmembrane region" description="Helical" evidence="2">
    <location>
        <begin position="44"/>
        <end position="68"/>
    </location>
</feature>
<evidence type="ECO:0000313" key="4">
    <source>
        <dbReference type="Proteomes" id="UP001159364"/>
    </source>
</evidence>
<reference evidence="3 4" key="1">
    <citation type="submission" date="2021-09" db="EMBL/GenBank/DDBJ databases">
        <title>Genomic insights and catalytic innovation underlie evolution of tropane alkaloids biosynthesis.</title>
        <authorList>
            <person name="Wang Y.-J."/>
            <person name="Tian T."/>
            <person name="Huang J.-P."/>
            <person name="Huang S.-X."/>
        </authorList>
    </citation>
    <scope>NUCLEOTIDE SEQUENCE [LARGE SCALE GENOMIC DNA]</scope>
    <source>
        <strain evidence="3">KIB-2018</strain>
        <tissue evidence="3">Leaf</tissue>
    </source>
</reference>
<sequence length="155" mass="16929">MAFRATSKLWTSAMLGRSFASATAPKFGPSIGATPSNPRPHNKYSISGEFAPVYIVAGFVTVAVGMALHSMKQQLIHSPSVNLTKKRRGTMAEVEFPDTVVANSDKFINKSFLRKVAHIQDPSQRTLQDPSRPNPFTKDRQAETLKSVGVNPRSS</sequence>
<accession>A0AAV8SXZ6</accession>
<feature type="region of interest" description="Disordered" evidence="1">
    <location>
        <begin position="120"/>
        <end position="155"/>
    </location>
</feature>
<gene>
    <name evidence="3" type="ORF">K2173_006871</name>
</gene>
<evidence type="ECO:0000313" key="3">
    <source>
        <dbReference type="EMBL" id="KAJ8759351.1"/>
    </source>
</evidence>
<evidence type="ECO:0000256" key="1">
    <source>
        <dbReference type="SAM" id="MobiDB-lite"/>
    </source>
</evidence>
<organism evidence="3 4">
    <name type="scientific">Erythroxylum novogranatense</name>
    <dbReference type="NCBI Taxonomy" id="1862640"/>
    <lineage>
        <taxon>Eukaryota</taxon>
        <taxon>Viridiplantae</taxon>
        <taxon>Streptophyta</taxon>
        <taxon>Embryophyta</taxon>
        <taxon>Tracheophyta</taxon>
        <taxon>Spermatophyta</taxon>
        <taxon>Magnoliopsida</taxon>
        <taxon>eudicotyledons</taxon>
        <taxon>Gunneridae</taxon>
        <taxon>Pentapetalae</taxon>
        <taxon>rosids</taxon>
        <taxon>fabids</taxon>
        <taxon>Malpighiales</taxon>
        <taxon>Erythroxylaceae</taxon>
        <taxon>Erythroxylum</taxon>
    </lineage>
</organism>
<dbReference type="EMBL" id="JAIWQS010000007">
    <property type="protein sequence ID" value="KAJ8759351.1"/>
    <property type="molecule type" value="Genomic_DNA"/>
</dbReference>
<proteinExistence type="predicted"/>
<keyword evidence="2" id="KW-0812">Transmembrane</keyword>
<comment type="caution">
    <text evidence="3">The sequence shown here is derived from an EMBL/GenBank/DDBJ whole genome shotgun (WGS) entry which is preliminary data.</text>
</comment>
<keyword evidence="2" id="KW-1133">Transmembrane helix</keyword>
<feature type="compositionally biased region" description="Polar residues" evidence="1">
    <location>
        <begin position="121"/>
        <end position="131"/>
    </location>
</feature>
<dbReference type="PANTHER" id="PTHR33919:SF9">
    <property type="entry name" value="RIBOSOME BIOGENESIS NEP1-LIKE PROTEIN"/>
    <property type="match status" value="1"/>
</dbReference>
<dbReference type="PANTHER" id="PTHR33919">
    <property type="entry name" value="OS09G0127700 PROTEIN"/>
    <property type="match status" value="1"/>
</dbReference>
<keyword evidence="4" id="KW-1185">Reference proteome</keyword>
<name>A0AAV8SXZ6_9ROSI</name>
<keyword evidence="2" id="KW-0472">Membrane</keyword>
<protein>
    <submittedName>
        <fullName evidence="3">Uncharacterized protein</fullName>
    </submittedName>
</protein>
<dbReference type="AlphaFoldDB" id="A0AAV8SXZ6"/>